<evidence type="ECO:0000256" key="6">
    <source>
        <dbReference type="ARBA" id="ARBA00022729"/>
    </source>
</evidence>
<dbReference type="SUPFAM" id="SSF49452">
    <property type="entry name" value="Starch-binding domain-like"/>
    <property type="match status" value="1"/>
</dbReference>
<dbReference type="PANTHER" id="PTHR32552">
    <property type="entry name" value="FERRICHROME IRON RECEPTOR-RELATED"/>
    <property type="match status" value="1"/>
</dbReference>
<evidence type="ECO:0000313" key="18">
    <source>
        <dbReference type="Proteomes" id="UP000198356"/>
    </source>
</evidence>
<dbReference type="InterPro" id="IPR012910">
    <property type="entry name" value="Plug_dom"/>
</dbReference>
<evidence type="ECO:0000256" key="4">
    <source>
        <dbReference type="ARBA" id="ARBA00022496"/>
    </source>
</evidence>
<dbReference type="InterPro" id="IPR000531">
    <property type="entry name" value="Beta-barrel_TonB"/>
</dbReference>
<accession>A0A239CVX5</accession>
<dbReference type="Proteomes" id="UP000198356">
    <property type="component" value="Unassembled WGS sequence"/>
</dbReference>
<dbReference type="InterPro" id="IPR039426">
    <property type="entry name" value="TonB-dep_rcpt-like"/>
</dbReference>
<dbReference type="SUPFAM" id="SSF56935">
    <property type="entry name" value="Porins"/>
    <property type="match status" value="1"/>
</dbReference>
<evidence type="ECO:0000256" key="12">
    <source>
        <dbReference type="RuleBase" id="RU003357"/>
    </source>
</evidence>
<keyword evidence="9 12" id="KW-0798">TonB box</keyword>
<feature type="signal peptide" evidence="14">
    <location>
        <begin position="1"/>
        <end position="36"/>
    </location>
</feature>
<dbReference type="GO" id="GO:0030246">
    <property type="term" value="F:carbohydrate binding"/>
    <property type="evidence" value="ECO:0007669"/>
    <property type="project" value="InterPro"/>
</dbReference>
<comment type="subcellular location">
    <subcellularLocation>
        <location evidence="1">Cell outer membrane</location>
        <topology evidence="1">Multi-pass membrane protein</topology>
    </subcellularLocation>
</comment>
<evidence type="ECO:0000256" key="2">
    <source>
        <dbReference type="ARBA" id="ARBA00022448"/>
    </source>
</evidence>
<keyword evidence="2" id="KW-0813">Transport</keyword>
<keyword evidence="3" id="KW-1134">Transmembrane beta strand</keyword>
<dbReference type="InterPro" id="IPR013784">
    <property type="entry name" value="Carb-bd-like_fold"/>
</dbReference>
<evidence type="ECO:0000256" key="9">
    <source>
        <dbReference type="ARBA" id="ARBA00023077"/>
    </source>
</evidence>
<feature type="domain" description="TonB-dependent receptor plug" evidence="16">
    <location>
        <begin position="155"/>
        <end position="261"/>
    </location>
</feature>
<dbReference type="GO" id="GO:0015344">
    <property type="term" value="F:siderophore uptake transmembrane transporter activity"/>
    <property type="evidence" value="ECO:0007669"/>
    <property type="project" value="TreeGrafter"/>
</dbReference>
<evidence type="ECO:0000256" key="10">
    <source>
        <dbReference type="ARBA" id="ARBA00023136"/>
    </source>
</evidence>
<organism evidence="17 18">
    <name type="scientific">Granulicella rosea</name>
    <dbReference type="NCBI Taxonomy" id="474952"/>
    <lineage>
        <taxon>Bacteria</taxon>
        <taxon>Pseudomonadati</taxon>
        <taxon>Acidobacteriota</taxon>
        <taxon>Terriglobia</taxon>
        <taxon>Terriglobales</taxon>
        <taxon>Acidobacteriaceae</taxon>
        <taxon>Granulicella</taxon>
    </lineage>
</organism>
<evidence type="ECO:0000259" key="15">
    <source>
        <dbReference type="Pfam" id="PF00593"/>
    </source>
</evidence>
<name>A0A239CVX5_9BACT</name>
<gene>
    <name evidence="17" type="ORF">SAMN05421770_101144</name>
</gene>
<dbReference type="Pfam" id="PF00593">
    <property type="entry name" value="TonB_dep_Rec_b-barrel"/>
    <property type="match status" value="1"/>
</dbReference>
<evidence type="ECO:0000256" key="1">
    <source>
        <dbReference type="ARBA" id="ARBA00004571"/>
    </source>
</evidence>
<keyword evidence="11" id="KW-0998">Cell outer membrane</keyword>
<dbReference type="PANTHER" id="PTHR32552:SF89">
    <property type="entry name" value="CATECHOLATE SIDEROPHORE RECEPTOR FIU"/>
    <property type="match status" value="1"/>
</dbReference>
<keyword evidence="6 14" id="KW-0732">Signal</keyword>
<sequence>MNPQHATMKSTRTLANCLRMAAAVSLLAFATLSANARQVSQPLQGSVTDAKGAVVSSAKLAIRDEKTGKTFNATSDGQGHFLVPNLPEGTYTVEVYTAGFRMTSKKGVHVGADHTDALALTLQVGGATDEISVDADATHSIAAAYAPMDALLDEHSARTEITSAFIQNFTSPLADYGEAVNMAPGTFTTNGNGIGLGQSSTYFRGFSDGEYDIDFDGLPFYDTNSPTHHSWAFFPSQWLGGIDFDRSPGTASTIGPTPFGGSIHLLSKDLSPVQNIRGGVSYGSWGTLLADVQYDSGATLPNKKLMTFIDVQHMDSKGYQSNNFQNRNAGSIKLQYKLSDKTTLTGFSGVVFVDANTPNFNATRCQMYGAATGYTCTGANALYAGAGIRFYLAGNTDTYNPLNYTYNKYHVPTDFEYVGLKTQLPFHLTLDFKPYTYNYDNSELYTAITPIVDATTINGSTSYLGLSIAPCNVGVTKKSTGVTALPCGVDKYNSYRKYGETLQVSQTSKLGILRAGLWYEWARTNRHQFPSDPVNHWADQTLPNFSELFWNNTYQPYAEYEFHVTKKLNIVAGTKFSYFKIDTKQFADDGKTIGNLCNTTVTPTVCSPFVTNHGSYTAWLPSADANYRILNNWSAYFQVSTGTIVPPSNVYDYNQTITPSNPNPSISQPPKQQRSTTYQGGTVLKLKRVTLDMDAYHIKFQNSYTSSTNLDPAVFYLQPGSVTKGFEAEGNIYFGHGLSAYLNATVGRAYYEGNVYTPCIAGAGCTAATPLLTEVAPSGQWVAKSPTDTEAEAITYQGKGFDVGLLNKRVGTQRLDNGSYHNQGTVNPFGVTNAFLNYTLRRGTRFDQTKIRLSVNNLFDQHNFTSYGIAGAVTNYNAAGAVIPAPVISANGTTYADSFNPTSVSPINGADTVSIQPGRSIVLSVTFGFTPKH</sequence>
<keyword evidence="7" id="KW-0408">Iron</keyword>
<keyword evidence="8" id="KW-0406">Ion transport</keyword>
<evidence type="ECO:0000256" key="3">
    <source>
        <dbReference type="ARBA" id="ARBA00022452"/>
    </source>
</evidence>
<evidence type="ECO:0000256" key="8">
    <source>
        <dbReference type="ARBA" id="ARBA00023065"/>
    </source>
</evidence>
<feature type="chain" id="PRO_5013303188" evidence="14">
    <location>
        <begin position="37"/>
        <end position="933"/>
    </location>
</feature>
<evidence type="ECO:0000313" key="17">
    <source>
        <dbReference type="EMBL" id="SNS24250.1"/>
    </source>
</evidence>
<keyword evidence="5" id="KW-0812">Transmembrane</keyword>
<feature type="domain" description="TonB-dependent receptor-like beta-barrel" evidence="15">
    <location>
        <begin position="391"/>
        <end position="858"/>
    </location>
</feature>
<dbReference type="GO" id="GO:0009279">
    <property type="term" value="C:cell outer membrane"/>
    <property type="evidence" value="ECO:0007669"/>
    <property type="project" value="UniProtKB-SubCell"/>
</dbReference>
<dbReference type="Gene3D" id="2.40.170.20">
    <property type="entry name" value="TonB-dependent receptor, beta-barrel domain"/>
    <property type="match status" value="1"/>
</dbReference>
<dbReference type="Pfam" id="PF07715">
    <property type="entry name" value="Plug"/>
    <property type="match status" value="1"/>
</dbReference>
<evidence type="ECO:0000256" key="7">
    <source>
        <dbReference type="ARBA" id="ARBA00023004"/>
    </source>
</evidence>
<dbReference type="EMBL" id="FZOU01000001">
    <property type="protein sequence ID" value="SNS24250.1"/>
    <property type="molecule type" value="Genomic_DNA"/>
</dbReference>
<evidence type="ECO:0000256" key="5">
    <source>
        <dbReference type="ARBA" id="ARBA00022692"/>
    </source>
</evidence>
<feature type="region of interest" description="Disordered" evidence="13">
    <location>
        <begin position="655"/>
        <end position="677"/>
    </location>
</feature>
<keyword evidence="10 12" id="KW-0472">Membrane</keyword>
<comment type="similarity">
    <text evidence="12">Belongs to the TonB-dependent receptor family.</text>
</comment>
<keyword evidence="4" id="KW-0410">Iron transport</keyword>
<keyword evidence="18" id="KW-1185">Reference proteome</keyword>
<feature type="compositionally biased region" description="Low complexity" evidence="13">
    <location>
        <begin position="656"/>
        <end position="673"/>
    </location>
</feature>
<dbReference type="Gene3D" id="2.60.40.1120">
    <property type="entry name" value="Carboxypeptidase-like, regulatory domain"/>
    <property type="match status" value="1"/>
</dbReference>
<dbReference type="AlphaFoldDB" id="A0A239CVX5"/>
<evidence type="ECO:0000259" key="16">
    <source>
        <dbReference type="Pfam" id="PF07715"/>
    </source>
</evidence>
<dbReference type="InterPro" id="IPR036942">
    <property type="entry name" value="Beta-barrel_TonB_sf"/>
</dbReference>
<dbReference type="Pfam" id="PF13620">
    <property type="entry name" value="CarboxypepD_reg"/>
    <property type="match status" value="1"/>
</dbReference>
<evidence type="ECO:0000256" key="13">
    <source>
        <dbReference type="SAM" id="MobiDB-lite"/>
    </source>
</evidence>
<evidence type="ECO:0000256" key="14">
    <source>
        <dbReference type="SAM" id="SignalP"/>
    </source>
</evidence>
<evidence type="ECO:0000256" key="11">
    <source>
        <dbReference type="ARBA" id="ARBA00023237"/>
    </source>
</evidence>
<protein>
    <submittedName>
        <fullName evidence="17">Iron complex outermembrane recepter protein</fullName>
    </submittedName>
</protein>
<reference evidence="17 18" key="1">
    <citation type="submission" date="2017-06" db="EMBL/GenBank/DDBJ databases">
        <authorList>
            <person name="Kim H.J."/>
            <person name="Triplett B.A."/>
        </authorList>
    </citation>
    <scope>NUCLEOTIDE SEQUENCE [LARGE SCALE GENOMIC DNA]</scope>
    <source>
        <strain evidence="17 18">DSM 18704</strain>
    </source>
</reference>
<proteinExistence type="inferred from homology"/>